<dbReference type="PROSITE" id="PS50010">
    <property type="entry name" value="DH_2"/>
    <property type="match status" value="1"/>
</dbReference>
<dbReference type="PANTHER" id="PTHR45924">
    <property type="entry name" value="FI17866P1"/>
    <property type="match status" value="1"/>
</dbReference>
<name>A0ABN7PK55_TIMPD</name>
<protein>
    <recommendedName>
        <fullName evidence="1">DH domain-containing protein</fullName>
    </recommendedName>
</protein>
<proteinExistence type="predicted"/>
<gene>
    <name evidence="2" type="ORF">TPAB3V08_LOCUS12759</name>
</gene>
<accession>A0ABN7PK55</accession>
<reference evidence="2" key="1">
    <citation type="submission" date="2021-03" db="EMBL/GenBank/DDBJ databases">
        <authorList>
            <person name="Tran Van P."/>
        </authorList>
    </citation>
    <scope>NUCLEOTIDE SEQUENCE</scope>
</reference>
<dbReference type="SMART" id="SM00325">
    <property type="entry name" value="RhoGEF"/>
    <property type="match status" value="1"/>
</dbReference>
<dbReference type="InterPro" id="IPR000219">
    <property type="entry name" value="DH_dom"/>
</dbReference>
<feature type="non-terminal residue" evidence="2">
    <location>
        <position position="138"/>
    </location>
</feature>
<dbReference type="EMBL" id="CAJPIN010047077">
    <property type="protein sequence ID" value="CAG2065816.1"/>
    <property type="molecule type" value="Genomic_DNA"/>
</dbReference>
<dbReference type="Gene3D" id="1.20.900.10">
    <property type="entry name" value="Dbl homology (DH) domain"/>
    <property type="match status" value="1"/>
</dbReference>
<evidence type="ECO:0000313" key="2">
    <source>
        <dbReference type="EMBL" id="CAG2065816.1"/>
    </source>
</evidence>
<sequence length="138" mass="16059">MDCTLFQGYLECWRSTPECPLSDRQLDDLFNNILGIYNFNSGFLRELEQCGLEPVRVARTFVKNNSGFSIYTEYCTNYPRTVSVLTELMRQEATVRLFRERQTALQHTLPLGSYLLKPVQRILKYHLLLQVTSVNSIV</sequence>
<dbReference type="SUPFAM" id="SSF48065">
    <property type="entry name" value="DBL homology domain (DH-domain)"/>
    <property type="match status" value="1"/>
</dbReference>
<comment type="caution">
    <text evidence="2">The sequence shown here is derived from an EMBL/GenBank/DDBJ whole genome shotgun (WGS) entry which is preliminary data.</text>
</comment>
<keyword evidence="3" id="KW-1185">Reference proteome</keyword>
<evidence type="ECO:0000259" key="1">
    <source>
        <dbReference type="PROSITE" id="PS50010"/>
    </source>
</evidence>
<dbReference type="CDD" id="cd00160">
    <property type="entry name" value="RhoGEF"/>
    <property type="match status" value="1"/>
</dbReference>
<dbReference type="Proteomes" id="UP001153148">
    <property type="component" value="Unassembled WGS sequence"/>
</dbReference>
<dbReference type="PANTHER" id="PTHR45924:SF2">
    <property type="entry name" value="FI17866P1"/>
    <property type="match status" value="1"/>
</dbReference>
<evidence type="ECO:0000313" key="3">
    <source>
        <dbReference type="Proteomes" id="UP001153148"/>
    </source>
</evidence>
<dbReference type="Pfam" id="PF00621">
    <property type="entry name" value="RhoGEF"/>
    <property type="match status" value="1"/>
</dbReference>
<feature type="domain" description="DH" evidence="1">
    <location>
        <begin position="1"/>
        <end position="130"/>
    </location>
</feature>
<dbReference type="InterPro" id="IPR035899">
    <property type="entry name" value="DBL_dom_sf"/>
</dbReference>
<organism evidence="2 3">
    <name type="scientific">Timema podura</name>
    <name type="common">Walking stick</name>
    <dbReference type="NCBI Taxonomy" id="61482"/>
    <lineage>
        <taxon>Eukaryota</taxon>
        <taxon>Metazoa</taxon>
        <taxon>Ecdysozoa</taxon>
        <taxon>Arthropoda</taxon>
        <taxon>Hexapoda</taxon>
        <taxon>Insecta</taxon>
        <taxon>Pterygota</taxon>
        <taxon>Neoptera</taxon>
        <taxon>Polyneoptera</taxon>
        <taxon>Phasmatodea</taxon>
        <taxon>Timematodea</taxon>
        <taxon>Timematoidea</taxon>
        <taxon>Timematidae</taxon>
        <taxon>Timema</taxon>
    </lineage>
</organism>